<evidence type="ECO:0000256" key="1">
    <source>
        <dbReference type="SAM" id="MobiDB-lite"/>
    </source>
</evidence>
<reference evidence="2 3" key="1">
    <citation type="submission" date="2023-09" db="EMBL/GenBank/DDBJ databases">
        <authorList>
            <person name="Wang M."/>
        </authorList>
    </citation>
    <scope>NUCLEOTIDE SEQUENCE [LARGE SCALE GENOMIC DNA]</scope>
    <source>
        <strain evidence="2">GT-2023</strain>
        <tissue evidence="2">Liver</tissue>
    </source>
</reference>
<feature type="region of interest" description="Disordered" evidence="1">
    <location>
        <begin position="21"/>
        <end position="48"/>
    </location>
</feature>
<proteinExistence type="predicted"/>
<evidence type="ECO:0000313" key="3">
    <source>
        <dbReference type="Proteomes" id="UP001558613"/>
    </source>
</evidence>
<organism evidence="2 3">
    <name type="scientific">Cirrhinus molitorella</name>
    <name type="common">mud carp</name>
    <dbReference type="NCBI Taxonomy" id="172907"/>
    <lineage>
        <taxon>Eukaryota</taxon>
        <taxon>Metazoa</taxon>
        <taxon>Chordata</taxon>
        <taxon>Craniata</taxon>
        <taxon>Vertebrata</taxon>
        <taxon>Euteleostomi</taxon>
        <taxon>Actinopterygii</taxon>
        <taxon>Neopterygii</taxon>
        <taxon>Teleostei</taxon>
        <taxon>Ostariophysi</taxon>
        <taxon>Cypriniformes</taxon>
        <taxon>Cyprinidae</taxon>
        <taxon>Labeoninae</taxon>
        <taxon>Labeonini</taxon>
        <taxon>Cirrhinus</taxon>
    </lineage>
</organism>
<accession>A0ABR3MTB4</accession>
<dbReference type="EMBL" id="JAYMGO010000009">
    <property type="protein sequence ID" value="KAL1267854.1"/>
    <property type="molecule type" value="Genomic_DNA"/>
</dbReference>
<sequence>MREVVCDPIKVCLFSRTQELTGADPPFKTQQDSGNVREHRRSPRYPAPSISLTCRICHIRVRKRERVRKKATSERQHETGR</sequence>
<gene>
    <name evidence="2" type="ORF">QQF64_033217</name>
</gene>
<evidence type="ECO:0000313" key="2">
    <source>
        <dbReference type="EMBL" id="KAL1267854.1"/>
    </source>
</evidence>
<dbReference type="Proteomes" id="UP001558613">
    <property type="component" value="Unassembled WGS sequence"/>
</dbReference>
<keyword evidence="3" id="KW-1185">Reference proteome</keyword>
<comment type="caution">
    <text evidence="2">The sequence shown here is derived from an EMBL/GenBank/DDBJ whole genome shotgun (WGS) entry which is preliminary data.</text>
</comment>
<name>A0ABR3MTB4_9TELE</name>
<protein>
    <submittedName>
        <fullName evidence="2">Uncharacterized protein</fullName>
    </submittedName>
</protein>